<dbReference type="Pfam" id="PF01243">
    <property type="entry name" value="PNPOx_N"/>
    <property type="match status" value="1"/>
</dbReference>
<gene>
    <name evidence="3" type="ORF">DN069_04930</name>
</gene>
<dbReference type="GO" id="GO:0016627">
    <property type="term" value="F:oxidoreductase activity, acting on the CH-CH group of donors"/>
    <property type="evidence" value="ECO:0007669"/>
    <property type="project" value="TreeGrafter"/>
</dbReference>
<dbReference type="Proteomes" id="UP000248889">
    <property type="component" value="Unassembled WGS sequence"/>
</dbReference>
<proteinExistence type="predicted"/>
<organism evidence="3 4">
    <name type="scientific">Streptacidiphilus pinicola</name>
    <dbReference type="NCBI Taxonomy" id="2219663"/>
    <lineage>
        <taxon>Bacteria</taxon>
        <taxon>Bacillati</taxon>
        <taxon>Actinomycetota</taxon>
        <taxon>Actinomycetes</taxon>
        <taxon>Kitasatosporales</taxon>
        <taxon>Streptomycetaceae</taxon>
        <taxon>Streptacidiphilus</taxon>
    </lineage>
</organism>
<dbReference type="InterPro" id="IPR012349">
    <property type="entry name" value="Split_barrel_FMN-bd"/>
</dbReference>
<protein>
    <submittedName>
        <fullName evidence="3">PPOX class F420-dependent enzyme</fullName>
    </submittedName>
</protein>
<evidence type="ECO:0000259" key="2">
    <source>
        <dbReference type="Pfam" id="PF01243"/>
    </source>
</evidence>
<reference evidence="3 4" key="1">
    <citation type="submission" date="2018-06" db="EMBL/GenBank/DDBJ databases">
        <title>Streptacidiphilus pinicola sp. nov., isolated from pine grove soil.</title>
        <authorList>
            <person name="Roh S.G."/>
            <person name="Park S."/>
            <person name="Kim M.-K."/>
            <person name="Yun B.-R."/>
            <person name="Park J."/>
            <person name="Kim M.J."/>
            <person name="Kim Y.S."/>
            <person name="Kim S.B."/>
        </authorList>
    </citation>
    <scope>NUCLEOTIDE SEQUENCE [LARGE SCALE GENOMIC DNA]</scope>
    <source>
        <strain evidence="3 4">MMS16-CNU450</strain>
    </source>
</reference>
<dbReference type="PANTHER" id="PTHR35176:SF2">
    <property type="entry name" value="F420H(2)-DEPENDENT REDUCTASE RV1155"/>
    <property type="match status" value="1"/>
</dbReference>
<dbReference type="Gene3D" id="2.30.110.10">
    <property type="entry name" value="Electron Transport, Fmn-binding Protein, Chain A"/>
    <property type="match status" value="1"/>
</dbReference>
<dbReference type="InterPro" id="IPR011576">
    <property type="entry name" value="Pyridox_Oxase_N"/>
</dbReference>
<evidence type="ECO:0000256" key="1">
    <source>
        <dbReference type="ARBA" id="ARBA00023002"/>
    </source>
</evidence>
<keyword evidence="4" id="KW-1185">Reference proteome</keyword>
<dbReference type="AlphaFoldDB" id="A0A2X0KI63"/>
<evidence type="ECO:0000313" key="3">
    <source>
        <dbReference type="EMBL" id="RAG86739.1"/>
    </source>
</evidence>
<dbReference type="EMBL" id="QKYN01000021">
    <property type="protein sequence ID" value="RAG86739.1"/>
    <property type="molecule type" value="Genomic_DNA"/>
</dbReference>
<dbReference type="SUPFAM" id="SSF50475">
    <property type="entry name" value="FMN-binding split barrel"/>
    <property type="match status" value="1"/>
</dbReference>
<comment type="caution">
    <text evidence="3">The sequence shown here is derived from an EMBL/GenBank/DDBJ whole genome shotgun (WGS) entry which is preliminary data.</text>
</comment>
<dbReference type="PANTHER" id="PTHR35176">
    <property type="entry name" value="HEME OXYGENASE HI_0854-RELATED"/>
    <property type="match status" value="1"/>
</dbReference>
<name>A0A2X0KI63_9ACTN</name>
<dbReference type="OrthoDB" id="1094370at2"/>
<dbReference type="GO" id="GO:0070967">
    <property type="term" value="F:coenzyme F420 binding"/>
    <property type="evidence" value="ECO:0007669"/>
    <property type="project" value="TreeGrafter"/>
</dbReference>
<dbReference type="InterPro" id="IPR052019">
    <property type="entry name" value="F420H2_bilvrd_red/Heme_oxyg"/>
</dbReference>
<keyword evidence="1" id="KW-0560">Oxidoreductase</keyword>
<dbReference type="GO" id="GO:0005829">
    <property type="term" value="C:cytosol"/>
    <property type="evidence" value="ECO:0007669"/>
    <property type="project" value="TreeGrafter"/>
</dbReference>
<accession>A0A2X0KI63</accession>
<feature type="domain" description="Pyridoxamine 5'-phosphate oxidase N-terminal" evidence="2">
    <location>
        <begin position="4"/>
        <end position="137"/>
    </location>
</feature>
<dbReference type="InterPro" id="IPR019920">
    <property type="entry name" value="F420-binding_dom_put"/>
</dbReference>
<evidence type="ECO:0000313" key="4">
    <source>
        <dbReference type="Proteomes" id="UP000248889"/>
    </source>
</evidence>
<dbReference type="NCBIfam" id="TIGR03618">
    <property type="entry name" value="Rv1155_F420"/>
    <property type="match status" value="1"/>
</dbReference>
<dbReference type="RefSeq" id="WP_111499578.1">
    <property type="nucleotide sequence ID" value="NZ_QKYN01000021.1"/>
</dbReference>
<sequence length="141" mass="15780">MADKDLLELVARSRNGAVVTLKRDGRPQLSNVSITFDPGAQVIRFSTTADRAKVANLRRDARVSVYVTRPDYRGYAVVEGMAQLTPVAAEADDATVEELVDVYRRIAGEHPDWDEYRTAMVADRRLVVRIPVERVYGMGGW</sequence>